<accession>A0ABW4TSN7</accession>
<dbReference type="Gene3D" id="3.60.70.12">
    <property type="entry name" value="L-amino peptidase D-ALA esterase/amidase"/>
    <property type="match status" value="1"/>
</dbReference>
<name>A0ABW4TSN7_9ACTN</name>
<dbReference type="InterPro" id="IPR005321">
    <property type="entry name" value="Peptidase_S58_DmpA"/>
</dbReference>
<dbReference type="PANTHER" id="PTHR36512:SF3">
    <property type="entry name" value="BLR5678 PROTEIN"/>
    <property type="match status" value="1"/>
</dbReference>
<evidence type="ECO:0000313" key="2">
    <source>
        <dbReference type="EMBL" id="MFD1948921.1"/>
    </source>
</evidence>
<dbReference type="SUPFAM" id="SSF56266">
    <property type="entry name" value="DmpA/ArgJ-like"/>
    <property type="match status" value="1"/>
</dbReference>
<proteinExistence type="inferred from homology"/>
<reference evidence="3" key="1">
    <citation type="journal article" date="2019" name="Int. J. Syst. Evol. Microbiol.">
        <title>The Global Catalogue of Microorganisms (GCM) 10K type strain sequencing project: providing services to taxonomists for standard genome sequencing and annotation.</title>
        <authorList>
            <consortium name="The Broad Institute Genomics Platform"/>
            <consortium name="The Broad Institute Genome Sequencing Center for Infectious Disease"/>
            <person name="Wu L."/>
            <person name="Ma J."/>
        </authorList>
    </citation>
    <scope>NUCLEOTIDE SEQUENCE [LARGE SCALE GENOMIC DNA]</scope>
    <source>
        <strain evidence="3">CGMCC 1.12477</strain>
    </source>
</reference>
<gene>
    <name evidence="2" type="ORF">ACFSDE_19110</name>
</gene>
<dbReference type="PANTHER" id="PTHR36512">
    <property type="entry name" value="D-AMINOPEPTIDASE"/>
    <property type="match status" value="1"/>
</dbReference>
<comment type="similarity">
    <text evidence="1">Belongs to the peptidase S58 family.</text>
</comment>
<evidence type="ECO:0000313" key="3">
    <source>
        <dbReference type="Proteomes" id="UP001597351"/>
    </source>
</evidence>
<dbReference type="InterPro" id="IPR016117">
    <property type="entry name" value="ArgJ-like_dom_sf"/>
</dbReference>
<sequence>MPRVRDLGVVIGTLPTGPTNSVLDVAGVGLGHATVHRDEPAPPEGRGTARTGVTTLVLAEDAYRRPLPAGGAVLNGAGECTGFLAAGEWGATETPVYLTSTMQLGRVYDAACEIALEQHPEVADDVVIPVVAECDDSFLNDCRRMQVTADDVRASYAAALASRGTSDPPEEGGVGAGTGMSCFDFKGGIGTASRVTPDGHTVAVLLLTNFGVRAEAVVAGTPLGRLLGTPSSGPNAPQGSCIGVVVTDAPVDGAACSRLARRIGLGLARAGSVAHHGSGEIFLGIGTGMRLDRDGRHDRTDLASGRALDPLFAATVEAAEEAVLNSMFGAVDTVGRDGHRSESIHSPAVLDVLGLS</sequence>
<dbReference type="EMBL" id="JBHUGD010000004">
    <property type="protein sequence ID" value="MFD1948921.1"/>
    <property type="molecule type" value="Genomic_DNA"/>
</dbReference>
<dbReference type="Pfam" id="PF03576">
    <property type="entry name" value="Peptidase_S58"/>
    <property type="match status" value="1"/>
</dbReference>
<evidence type="ECO:0000256" key="1">
    <source>
        <dbReference type="ARBA" id="ARBA00007068"/>
    </source>
</evidence>
<dbReference type="Proteomes" id="UP001597351">
    <property type="component" value="Unassembled WGS sequence"/>
</dbReference>
<dbReference type="RefSeq" id="WP_343921443.1">
    <property type="nucleotide sequence ID" value="NZ_BAAAJT010000003.1"/>
</dbReference>
<protein>
    <submittedName>
        <fullName evidence="2">P1 family peptidase</fullName>
    </submittedName>
</protein>
<comment type="caution">
    <text evidence="2">The sequence shown here is derived from an EMBL/GenBank/DDBJ whole genome shotgun (WGS) entry which is preliminary data.</text>
</comment>
<organism evidence="2 3">
    <name type="scientific">Nocardioides aestuarii</name>
    <dbReference type="NCBI Taxonomy" id="252231"/>
    <lineage>
        <taxon>Bacteria</taxon>
        <taxon>Bacillati</taxon>
        <taxon>Actinomycetota</taxon>
        <taxon>Actinomycetes</taxon>
        <taxon>Propionibacteriales</taxon>
        <taxon>Nocardioidaceae</taxon>
        <taxon>Nocardioides</taxon>
    </lineage>
</organism>
<keyword evidence="3" id="KW-1185">Reference proteome</keyword>